<protein>
    <recommendedName>
        <fullName evidence="4">PDZ domain-containing protein</fullName>
    </recommendedName>
</protein>
<evidence type="ECO:0008006" key="4">
    <source>
        <dbReference type="Google" id="ProtNLM"/>
    </source>
</evidence>
<organism evidence="2 3">
    <name type="scientific">Thalassiosira oceanica</name>
    <name type="common">Marine diatom</name>
    <dbReference type="NCBI Taxonomy" id="159749"/>
    <lineage>
        <taxon>Eukaryota</taxon>
        <taxon>Sar</taxon>
        <taxon>Stramenopiles</taxon>
        <taxon>Ochrophyta</taxon>
        <taxon>Bacillariophyta</taxon>
        <taxon>Coscinodiscophyceae</taxon>
        <taxon>Thalassiosirophycidae</taxon>
        <taxon>Thalassiosirales</taxon>
        <taxon>Thalassiosiraceae</taxon>
        <taxon>Thalassiosira</taxon>
    </lineage>
</organism>
<name>K0RND4_THAOC</name>
<reference evidence="2 3" key="1">
    <citation type="journal article" date="2012" name="Genome Biol.">
        <title>Genome and low-iron response of an oceanic diatom adapted to chronic iron limitation.</title>
        <authorList>
            <person name="Lommer M."/>
            <person name="Specht M."/>
            <person name="Roy A.S."/>
            <person name="Kraemer L."/>
            <person name="Andreson R."/>
            <person name="Gutowska M.A."/>
            <person name="Wolf J."/>
            <person name="Bergner S.V."/>
            <person name="Schilhabel M.B."/>
            <person name="Klostermeier U.C."/>
            <person name="Beiko R.G."/>
            <person name="Rosenstiel P."/>
            <person name="Hippler M."/>
            <person name="Laroche J."/>
        </authorList>
    </citation>
    <scope>NUCLEOTIDE SEQUENCE [LARGE SCALE GENOMIC DNA]</scope>
    <source>
        <strain evidence="2 3">CCMP1005</strain>
    </source>
</reference>
<feature type="chain" id="PRO_5003836406" description="PDZ domain-containing protein" evidence="1">
    <location>
        <begin position="24"/>
        <end position="245"/>
    </location>
</feature>
<accession>K0RND4</accession>
<dbReference type="Proteomes" id="UP000266841">
    <property type="component" value="Unassembled WGS sequence"/>
</dbReference>
<dbReference type="OrthoDB" id="5987010at2759"/>
<dbReference type="Gene3D" id="2.30.42.10">
    <property type="match status" value="1"/>
</dbReference>
<sequence>MTSTTTTNKLFLASALLAWTTSAFVSRGSQPASACPPTAKSMPMRLYSTYAAAGAPAVDMSKYDLLLDEAVEDWTAVASAGTAMQEAGVYLRSRNKENFVDTLKFTIRRDGGLGLLLNEIAGGREDGVGITVVEEVLEGSNAEGSGIVPGDSIVALSVSRTTERGPISVEEDRLDVATECLGYDATIEALMSLPAVKSPDDELTLTVKRIRRQPRINVKLQYPPYSEEEDETIDYLPGKISGASG</sequence>
<feature type="non-terminal residue" evidence="2">
    <location>
        <position position="245"/>
    </location>
</feature>
<dbReference type="eggNOG" id="ENOG502S4WU">
    <property type="taxonomic scope" value="Eukaryota"/>
</dbReference>
<dbReference type="EMBL" id="AGNL01037144">
    <property type="protein sequence ID" value="EJK53739.1"/>
    <property type="molecule type" value="Genomic_DNA"/>
</dbReference>
<keyword evidence="1" id="KW-0732">Signal</keyword>
<proteinExistence type="predicted"/>
<evidence type="ECO:0000313" key="3">
    <source>
        <dbReference type="Proteomes" id="UP000266841"/>
    </source>
</evidence>
<dbReference type="AlphaFoldDB" id="K0RND4"/>
<feature type="signal peptide" evidence="1">
    <location>
        <begin position="1"/>
        <end position="23"/>
    </location>
</feature>
<keyword evidence="3" id="KW-1185">Reference proteome</keyword>
<comment type="caution">
    <text evidence="2">The sequence shown here is derived from an EMBL/GenBank/DDBJ whole genome shotgun (WGS) entry which is preliminary data.</text>
</comment>
<gene>
    <name evidence="2" type="ORF">THAOC_26760</name>
</gene>
<evidence type="ECO:0000256" key="1">
    <source>
        <dbReference type="SAM" id="SignalP"/>
    </source>
</evidence>
<evidence type="ECO:0000313" key="2">
    <source>
        <dbReference type="EMBL" id="EJK53739.1"/>
    </source>
</evidence>
<dbReference type="InterPro" id="IPR036034">
    <property type="entry name" value="PDZ_sf"/>
</dbReference>
<dbReference type="SUPFAM" id="SSF50156">
    <property type="entry name" value="PDZ domain-like"/>
    <property type="match status" value="1"/>
</dbReference>